<reference evidence="1 2" key="1">
    <citation type="submission" date="2021-06" db="EMBL/GenBank/DDBJ databases">
        <title>Enterococcus alishanensis sp. nov., a novel lactic acid bacterium isolated from fresh coffee beans.</title>
        <authorList>
            <person name="Chen Y.-S."/>
        </authorList>
    </citation>
    <scope>NUCLEOTIDE SEQUENCE [LARGE SCALE GENOMIC DNA]</scope>
    <source>
        <strain evidence="1 2">ALS3</strain>
    </source>
</reference>
<sequence>MKTCTKIGIGVLTIAGAYATINCSEKILGKFEREVTRYKTKKVVKDKFNGNEKLLDIVDDLSDSELDSLNQIIKNVKTSREKVKEMGKKIKDTAGIVL</sequence>
<dbReference type="EMBL" id="JAHUZB010000003">
    <property type="protein sequence ID" value="MBV7390394.1"/>
    <property type="molecule type" value="Genomic_DNA"/>
</dbReference>
<evidence type="ECO:0000313" key="1">
    <source>
        <dbReference type="EMBL" id="MBV7390394.1"/>
    </source>
</evidence>
<gene>
    <name evidence="1" type="ORF">KUA55_06870</name>
</gene>
<accession>A0ABS6TBW1</accession>
<evidence type="ECO:0000313" key="2">
    <source>
        <dbReference type="Proteomes" id="UP000774130"/>
    </source>
</evidence>
<evidence type="ECO:0008006" key="3">
    <source>
        <dbReference type="Google" id="ProtNLM"/>
    </source>
</evidence>
<name>A0ABS6TBW1_9ENTE</name>
<proteinExistence type="predicted"/>
<dbReference type="RefSeq" id="WP_218325463.1">
    <property type="nucleotide sequence ID" value="NZ_JAHUZB010000003.1"/>
</dbReference>
<protein>
    <recommendedName>
        <fullName evidence="3">YtxH domain-containing protein</fullName>
    </recommendedName>
</protein>
<organism evidence="1 2">
    <name type="scientific">Enterococcus alishanensis</name>
    <dbReference type="NCBI Taxonomy" id="1303817"/>
    <lineage>
        <taxon>Bacteria</taxon>
        <taxon>Bacillati</taxon>
        <taxon>Bacillota</taxon>
        <taxon>Bacilli</taxon>
        <taxon>Lactobacillales</taxon>
        <taxon>Enterococcaceae</taxon>
        <taxon>Enterococcus</taxon>
    </lineage>
</organism>
<comment type="caution">
    <text evidence="1">The sequence shown here is derived from an EMBL/GenBank/DDBJ whole genome shotgun (WGS) entry which is preliminary data.</text>
</comment>
<dbReference type="Proteomes" id="UP000774130">
    <property type="component" value="Unassembled WGS sequence"/>
</dbReference>
<keyword evidence="2" id="KW-1185">Reference proteome</keyword>